<keyword evidence="2" id="KW-0547">Nucleotide-binding</keyword>
<dbReference type="InterPro" id="IPR006179">
    <property type="entry name" value="5_nucleotidase/apyrase"/>
</dbReference>
<evidence type="ECO:0000313" key="5">
    <source>
        <dbReference type="EMBL" id="AUJ32545.1"/>
    </source>
</evidence>
<dbReference type="GO" id="GO:0000166">
    <property type="term" value="F:nucleotide binding"/>
    <property type="evidence" value="ECO:0007669"/>
    <property type="project" value="UniProtKB-KW"/>
</dbReference>
<organism evidence="5 6">
    <name type="scientific">Liquorilactobacillus nagelii</name>
    <dbReference type="NCBI Taxonomy" id="82688"/>
    <lineage>
        <taxon>Bacteria</taxon>
        <taxon>Bacillati</taxon>
        <taxon>Bacillota</taxon>
        <taxon>Bacilli</taxon>
        <taxon>Lactobacillales</taxon>
        <taxon>Lactobacillaceae</taxon>
        <taxon>Liquorilactobacillus</taxon>
    </lineage>
</organism>
<dbReference type="GO" id="GO:0030288">
    <property type="term" value="C:outer membrane-bounded periplasmic space"/>
    <property type="evidence" value="ECO:0007669"/>
    <property type="project" value="TreeGrafter"/>
</dbReference>
<dbReference type="Proteomes" id="UP000324497">
    <property type="component" value="Chromosome"/>
</dbReference>
<dbReference type="InterPro" id="IPR008334">
    <property type="entry name" value="5'-Nucleotdase_C"/>
</dbReference>
<dbReference type="EMBL" id="CP018180">
    <property type="protein sequence ID" value="AUJ32545.1"/>
    <property type="molecule type" value="Genomic_DNA"/>
</dbReference>
<dbReference type="InterPro" id="IPR011240">
    <property type="entry name" value="Pesterase_YunD"/>
</dbReference>
<dbReference type="PANTHER" id="PTHR11575">
    <property type="entry name" value="5'-NUCLEOTIDASE-RELATED"/>
    <property type="match status" value="1"/>
</dbReference>
<evidence type="ECO:0000256" key="2">
    <source>
        <dbReference type="RuleBase" id="RU362119"/>
    </source>
</evidence>
<evidence type="ECO:0000259" key="3">
    <source>
        <dbReference type="Pfam" id="PF00149"/>
    </source>
</evidence>
<dbReference type="Gene3D" id="3.60.21.10">
    <property type="match status" value="1"/>
</dbReference>
<dbReference type="GO" id="GO:0008768">
    <property type="term" value="F:UDP-sugar diphosphatase activity"/>
    <property type="evidence" value="ECO:0007669"/>
    <property type="project" value="TreeGrafter"/>
</dbReference>
<evidence type="ECO:0000256" key="1">
    <source>
        <dbReference type="ARBA" id="ARBA00022729"/>
    </source>
</evidence>
<protein>
    <submittedName>
        <fullName evidence="5">Multifunctional 2',3'-cyclic-nucleotide 2'-phosphodiesterase/5'-nucleotidase/3'-nucleotidase</fullName>
    </submittedName>
</protein>
<proteinExistence type="inferred from homology"/>
<dbReference type="RefSeq" id="WP_148126879.1">
    <property type="nucleotide sequence ID" value="NZ_CP018180.1"/>
</dbReference>
<reference evidence="5 6" key="1">
    <citation type="submission" date="2016-11" db="EMBL/GenBank/DDBJ databases">
        <title>Interaction between Lactobacillus species and yeast in water kefir.</title>
        <authorList>
            <person name="Behr J."/>
            <person name="Xu D."/>
            <person name="Vogel R.F."/>
        </authorList>
    </citation>
    <scope>NUCLEOTIDE SEQUENCE [LARGE SCALE GENOMIC DNA]</scope>
    <source>
        <strain evidence="5 6">TMW 1.1827</strain>
    </source>
</reference>
<feature type="domain" description="5'-Nucleotidase C-terminal" evidence="4">
    <location>
        <begin position="287"/>
        <end position="421"/>
    </location>
</feature>
<dbReference type="SUPFAM" id="SSF56300">
    <property type="entry name" value="Metallo-dependent phosphatases"/>
    <property type="match status" value="1"/>
</dbReference>
<feature type="domain" description="Calcineurin-like phosphoesterase" evidence="3">
    <location>
        <begin position="8"/>
        <end position="207"/>
    </location>
</feature>
<gene>
    <name evidence="5" type="ORF">BSQ50_08355</name>
</gene>
<sequence length="463" mass="52541">MAIEKLVVFHTNDLHSHFENVPKIRRYLQQTRKMLEKAQTSVLAVDLGDAMDRVHPYTEATNGKINIELMNQIGYDAVTIGNNEGIGNSHQQLMDLYRDAKFPVIVDNLLDRTTGKPPKWTCQKKIFTTANNTRIGILGCTAPFDATYDMNNWEALSVDQVLPDLVRSLAAETDYIILLSHLGINWDRKLAHEYPQINLIIGSHTHHLLKKGEWVGDTLLGAAGKWGQYVGQITLNFDDHHLKSAQAETIKIEDQPEQVGDQIEITNYQQTGERLLQQFKVANLPNALPASWQSSSPLMKVTLAAIQQLTRTKLAILNGGLFLGDLEQGVITRNDLHRILPHPMRVVKVRLNGYNLWRLIREMEKNRNHLRNAIVKGNGFRGKIFGELVYAGIKFDTEEKRVIVNGHSINLSADYEIATVDNFIYCPFFPTLEIAGHAKYWGDRFLRDILGEYLAELYPVRKG</sequence>
<keyword evidence="6" id="KW-1185">Reference proteome</keyword>
<dbReference type="InterPro" id="IPR004843">
    <property type="entry name" value="Calcineurin-like_PHP"/>
</dbReference>
<dbReference type="PIRSF" id="PIRSF036361">
    <property type="entry name" value="YunD"/>
    <property type="match status" value="1"/>
</dbReference>
<keyword evidence="1" id="KW-0732">Signal</keyword>
<dbReference type="InterPro" id="IPR029052">
    <property type="entry name" value="Metallo-depent_PP-like"/>
</dbReference>
<accession>A0A3S6R1T3</accession>
<dbReference type="SUPFAM" id="SSF55816">
    <property type="entry name" value="5'-nucleotidase (syn. UDP-sugar hydrolase), C-terminal domain"/>
    <property type="match status" value="1"/>
</dbReference>
<dbReference type="GO" id="GO:0009166">
    <property type="term" value="P:nucleotide catabolic process"/>
    <property type="evidence" value="ECO:0007669"/>
    <property type="project" value="InterPro"/>
</dbReference>
<dbReference type="GO" id="GO:0008253">
    <property type="term" value="F:5'-nucleotidase activity"/>
    <property type="evidence" value="ECO:0007669"/>
    <property type="project" value="TreeGrafter"/>
</dbReference>
<comment type="similarity">
    <text evidence="2">Belongs to the 5'-nucleotidase family.</text>
</comment>
<dbReference type="PANTHER" id="PTHR11575:SF23">
    <property type="entry name" value="5-NUCLEOTIDASE FAMILY PROTEIN"/>
    <property type="match status" value="1"/>
</dbReference>
<dbReference type="PRINTS" id="PR01607">
    <property type="entry name" value="APYRASEFAMLY"/>
</dbReference>
<dbReference type="Pfam" id="PF02872">
    <property type="entry name" value="5_nucleotid_C"/>
    <property type="match status" value="1"/>
</dbReference>
<dbReference type="Gene3D" id="3.90.780.10">
    <property type="entry name" value="5'-Nucleotidase, C-terminal domain"/>
    <property type="match status" value="1"/>
</dbReference>
<evidence type="ECO:0000259" key="4">
    <source>
        <dbReference type="Pfam" id="PF02872"/>
    </source>
</evidence>
<keyword evidence="2" id="KW-0378">Hydrolase</keyword>
<dbReference type="AlphaFoldDB" id="A0A3S6R1T3"/>
<dbReference type="InterPro" id="IPR036907">
    <property type="entry name" value="5'-Nucleotdase_C_sf"/>
</dbReference>
<evidence type="ECO:0000313" key="6">
    <source>
        <dbReference type="Proteomes" id="UP000324497"/>
    </source>
</evidence>
<dbReference type="Pfam" id="PF00149">
    <property type="entry name" value="Metallophos"/>
    <property type="match status" value="1"/>
</dbReference>
<dbReference type="KEGG" id="lng:BSQ50_08355"/>
<name>A0A3S6R1T3_9LACO</name>
<dbReference type="CDD" id="cd00845">
    <property type="entry name" value="MPP_UshA_N_like"/>
    <property type="match status" value="1"/>
</dbReference>